<dbReference type="GO" id="GO:0140588">
    <property type="term" value="P:chromatin looping"/>
    <property type="evidence" value="ECO:0007669"/>
    <property type="project" value="InterPro"/>
</dbReference>
<comment type="caution">
    <text evidence="9">The sequence shown here is derived from an EMBL/GenBank/DDBJ whole genome shotgun (WGS) entry which is preliminary data.</text>
</comment>
<keyword evidence="10" id="KW-1185">Reference proteome</keyword>
<evidence type="ECO:0000256" key="2">
    <source>
        <dbReference type="ARBA" id="ARBA00009252"/>
    </source>
</evidence>
<comment type="similarity">
    <text evidence="2 6">Belongs to the SCC2/Nipped-B family.</text>
</comment>
<dbReference type="CDD" id="cd23958">
    <property type="entry name" value="SCC2"/>
    <property type="match status" value="1"/>
</dbReference>
<dbReference type="PANTHER" id="PTHR21704:SF18">
    <property type="entry name" value="NIPPED-B-LIKE PROTEIN"/>
    <property type="match status" value="1"/>
</dbReference>
<proteinExistence type="inferred from homology"/>
<feature type="compositionally biased region" description="Basic residues" evidence="7">
    <location>
        <begin position="313"/>
        <end position="327"/>
    </location>
</feature>
<sequence length="1894" mass="214297">MAHVLQQTSVEHIQFKDGTHNEAIPSDVPELVRVLLTQFPDALATGRRQRFEQSNYDQRHSSHSTVQVQSENLYRAADESMSAYPQGAAANAQGDYNRLQQQQSSGSYSQPSTSQNTSYNSNTNYYNNQHPSSGMNGSTQVTSTPQESVREPAATSHNKRLESQSSVPNAPHNVLSCQCSGVFLSNGMLMQPQLTLFPLILPYLRNPSTCSNLASLVPMLNLPFVQLQHLSPTDIEKYKKVSTTPSGRPLSNQSYKLPSKAETPKESQPTIKLTKLELGKDKDKKSRCLFMFSSLKKDKRHRSSGDEQEEYHKKKKKKHKHKEHKSLRKDPKFMRQDSETSSNVLLHTVIDGILDSCNLEDLPTTTSLSVNDMEFSVSNELLIPRSLLTDLINETAKLKGSLVTKDLPSDKLNKLMNVLHWNVRDGSRLIPMMDQSDTADSEMLRGLMMQRVKRSLDAALAALHIMTSEEMPKVVYLEDLIELIAEMVKFQLSNSIYPEYDPVYDTKKDKDYSSNKQKRNRAGGSKHKSTMLMYNKLCEIIQALTELIVTEPLTDTIILKVSALAVQPFFVENISELQLAAIQLVTEVFSRYEKHRQLILDDMFLSLARLPTTKRNLRTYRLNQDENVQMVTALVLQLIQCIIRMGEAGDTEEDKSQYYVVIASSYEQAMKTAHHFLSVFLKKCALRGEEDYRPLFDNFVNDLLVTANKPEWPAAELMLSLLGRLLVQQFSNKSVEMSLRLASLEYLGTVAATLRRDAVCTQQAEINDILESMMGNSESSDGEQAAATSNLGEADAVQKFQLALLDYLLVNGQKDPSLLNARSFYIAQWHRDLAVQCERYVSKQSALDPSEVDEIDRYTDLQRMAELQKSKLLEQSLVKWNTFKTSSKLSYAVASDVTKFLTSQRPFAQSFDLYLSQILKVLSETVVAVRTKAIRCLTQVIEADPGVLARISLRNAVHARLLDQSTAVREACVELIGKFILSRPELISQYYDMLSARILDTGISVRKRVIKIFRDVCIEMPNFEKIPDMCVKMIRRVNDEDGIKKLVSEVFQSMWFTPVRDKDSEKLRRKVLNITAVISAIQDANYEFMEQLMKHTSHNTFHVVSCNISLCCTRNLNPAVNQWRLPASRLLTVLVTNIIKLERRAVELSEGQMATSRDLLASLSTLHLFSKIRPDLMIPHAETLQPYLEVKASNSADIMVLHHVARILELVIPLIGNPRESFLSQVEDDLMSLILSQGMTVLQSAISCLGAVVNKVTKNFDLVKDCFKKLQNILFNCHKQHKVNPTNPALVSRKGALRRSLFTVGVLCRHFDFDSPEMNMNIQNASSVEDFVFEQLMYFLWHEDETIRQQALTAIGFFCIRYYEKMMSNRVKDLYHRLLIGKDVAAEMRVQVLNNLGKYLQEEEETCVKAEEEWKKQAEGEDLKEMGDVQSGMASTIVQVFLKQVLESYFNSQTPVRVAAVSVLHLILKQGLVHPVQCVPYLIAMSTDCESQITIKADQHLVEIDKKYAGFIHMKAMAGMKMSYRLHRLIQQDMYQPLRGIRNDDNPQALNHHLYSIIRTHRPHRRALITNLLNLFDDTAKTLLGELVYMADNIAFFPYSTADESLYIVHNIDIIVSVAGSNILQSFREGILTKDGVPFEPPQEVETTYTDPETGEVKVTKTMTGGTALDEDDDEDIESLIARLPDDCSHLQDLIVTSQGCTLLLQVKQHLKEMYNINDSKLQKYSPNEAQKVWERPVSRKVTNKFNPNQALELLKLGSPTLDTIDSEGKQKLIEDYLEFKRLMMSVDPNDDDEDEKERKGAATPPAGAEDFNDPEHPGYADPQLEITSFGVDEADALAATMQPTISLMPIGEIPPEYLDQLYAPSTSGAQMGNPMATVESAPRNTWDDDTDED</sequence>
<dbReference type="InterPro" id="IPR033031">
    <property type="entry name" value="Scc2/Nipped-B"/>
</dbReference>
<feature type="compositionally biased region" description="Polar residues" evidence="7">
    <location>
        <begin position="241"/>
        <end position="256"/>
    </location>
</feature>
<dbReference type="Pfam" id="PF12830">
    <property type="entry name" value="Nipped-B_C"/>
    <property type="match status" value="1"/>
</dbReference>
<name>A0A7J7KQ20_BUGNE</name>
<keyword evidence="4 6" id="KW-0539">Nucleus</keyword>
<protein>
    <recommendedName>
        <fullName evidence="6">Nipped-B protein</fullName>
    </recommendedName>
</protein>
<feature type="region of interest" description="Disordered" evidence="7">
    <location>
        <begin position="1864"/>
        <end position="1894"/>
    </location>
</feature>
<evidence type="ECO:0000256" key="1">
    <source>
        <dbReference type="ARBA" id="ARBA00004123"/>
    </source>
</evidence>
<dbReference type="InterPro" id="IPR011989">
    <property type="entry name" value="ARM-like"/>
</dbReference>
<gene>
    <name evidence="9" type="ORF">EB796_001393</name>
</gene>
<dbReference type="Pfam" id="PF12765">
    <property type="entry name" value="Cohesin_HEAT"/>
    <property type="match status" value="1"/>
</dbReference>
<dbReference type="InterPro" id="IPR026003">
    <property type="entry name" value="Cohesin_HEAT"/>
</dbReference>
<dbReference type="EMBL" id="VXIV02000163">
    <property type="protein sequence ID" value="KAF6040276.1"/>
    <property type="molecule type" value="Genomic_DNA"/>
</dbReference>
<comment type="subcellular location">
    <subcellularLocation>
        <location evidence="1 6">Nucleus</location>
    </subcellularLocation>
</comment>
<feature type="compositionally biased region" description="Basic residues" evidence="7">
    <location>
        <begin position="516"/>
        <end position="527"/>
    </location>
</feature>
<dbReference type="GO" id="GO:0061775">
    <property type="term" value="F:cohesin loader activity"/>
    <property type="evidence" value="ECO:0007669"/>
    <property type="project" value="InterPro"/>
</dbReference>
<dbReference type="Proteomes" id="UP000593567">
    <property type="component" value="Unassembled WGS sequence"/>
</dbReference>
<organism evidence="9 10">
    <name type="scientific">Bugula neritina</name>
    <name type="common">Brown bryozoan</name>
    <name type="synonym">Sertularia neritina</name>
    <dbReference type="NCBI Taxonomy" id="10212"/>
    <lineage>
        <taxon>Eukaryota</taxon>
        <taxon>Metazoa</taxon>
        <taxon>Spiralia</taxon>
        <taxon>Lophotrochozoa</taxon>
        <taxon>Bryozoa</taxon>
        <taxon>Gymnolaemata</taxon>
        <taxon>Cheilostomatida</taxon>
        <taxon>Flustrina</taxon>
        <taxon>Buguloidea</taxon>
        <taxon>Bugulidae</taxon>
        <taxon>Bugula</taxon>
    </lineage>
</organism>
<evidence type="ECO:0000256" key="7">
    <source>
        <dbReference type="SAM" id="MobiDB-lite"/>
    </source>
</evidence>
<dbReference type="GO" id="GO:1990414">
    <property type="term" value="P:replication-born double-strand break repair via sister chromatid exchange"/>
    <property type="evidence" value="ECO:0007669"/>
    <property type="project" value="TreeGrafter"/>
</dbReference>
<feature type="compositionally biased region" description="Low complexity" evidence="7">
    <location>
        <begin position="100"/>
        <end position="129"/>
    </location>
</feature>
<evidence type="ECO:0000256" key="3">
    <source>
        <dbReference type="ARBA" id="ARBA00022737"/>
    </source>
</evidence>
<feature type="compositionally biased region" description="Basic and acidic residues" evidence="7">
    <location>
        <begin position="328"/>
        <end position="338"/>
    </location>
</feature>
<dbReference type="GO" id="GO:0003682">
    <property type="term" value="F:chromatin binding"/>
    <property type="evidence" value="ECO:0007669"/>
    <property type="project" value="TreeGrafter"/>
</dbReference>
<dbReference type="GO" id="GO:0034087">
    <property type="term" value="P:establishment of mitotic sister chromatid cohesion"/>
    <property type="evidence" value="ECO:0007669"/>
    <property type="project" value="TreeGrafter"/>
</dbReference>
<evidence type="ECO:0000313" key="10">
    <source>
        <dbReference type="Proteomes" id="UP000593567"/>
    </source>
</evidence>
<feature type="region of interest" description="Disordered" evidence="7">
    <location>
        <begin position="299"/>
        <end position="338"/>
    </location>
</feature>
<feature type="region of interest" description="Disordered" evidence="7">
    <location>
        <begin position="508"/>
        <end position="527"/>
    </location>
</feature>
<feature type="region of interest" description="Disordered" evidence="7">
    <location>
        <begin position="1787"/>
        <end position="1823"/>
    </location>
</feature>
<feature type="domain" description="Sister chromatid cohesion C-terminal" evidence="8">
    <location>
        <begin position="1434"/>
        <end position="1615"/>
    </location>
</feature>
<dbReference type="InterPro" id="IPR024986">
    <property type="entry name" value="Nipped-B_C"/>
</dbReference>
<dbReference type="Gene3D" id="1.25.10.10">
    <property type="entry name" value="Leucine-rich Repeat Variant"/>
    <property type="match status" value="2"/>
</dbReference>
<feature type="compositionally biased region" description="Polar residues" evidence="7">
    <location>
        <begin position="130"/>
        <end position="147"/>
    </location>
</feature>
<keyword evidence="3 6" id="KW-0677">Repeat</keyword>
<feature type="region of interest" description="Disordered" evidence="7">
    <location>
        <begin position="239"/>
        <end position="277"/>
    </location>
</feature>
<dbReference type="GO" id="GO:0071169">
    <property type="term" value="P:establishment of protein localization to chromatin"/>
    <property type="evidence" value="ECO:0007669"/>
    <property type="project" value="TreeGrafter"/>
</dbReference>
<evidence type="ECO:0000259" key="8">
    <source>
        <dbReference type="Pfam" id="PF12830"/>
    </source>
</evidence>
<keyword evidence="5 6" id="KW-0131">Cell cycle</keyword>
<dbReference type="PANTHER" id="PTHR21704">
    <property type="entry name" value="NIPPED-B-LIKE PROTEIN DELANGIN SCC2-RELATED"/>
    <property type="match status" value="1"/>
</dbReference>
<evidence type="ECO:0000256" key="5">
    <source>
        <dbReference type="ARBA" id="ARBA00023306"/>
    </source>
</evidence>
<evidence type="ECO:0000313" key="9">
    <source>
        <dbReference type="EMBL" id="KAF6040276.1"/>
    </source>
</evidence>
<evidence type="ECO:0000256" key="6">
    <source>
        <dbReference type="RuleBase" id="RU364107"/>
    </source>
</evidence>
<dbReference type="GO" id="GO:0010468">
    <property type="term" value="P:regulation of gene expression"/>
    <property type="evidence" value="ECO:0007669"/>
    <property type="project" value="InterPro"/>
</dbReference>
<feature type="region of interest" description="Disordered" evidence="7">
    <location>
        <begin position="87"/>
        <end position="170"/>
    </location>
</feature>
<evidence type="ECO:0000256" key="4">
    <source>
        <dbReference type="ARBA" id="ARBA00023242"/>
    </source>
</evidence>
<reference evidence="9" key="1">
    <citation type="submission" date="2020-06" db="EMBL/GenBank/DDBJ databases">
        <title>Draft genome of Bugula neritina, a colonial animal packing powerful symbionts and potential medicines.</title>
        <authorList>
            <person name="Rayko M."/>
        </authorList>
    </citation>
    <scope>NUCLEOTIDE SEQUENCE [LARGE SCALE GENOMIC DNA]</scope>
    <source>
        <strain evidence="9">Kwan_BN1</strain>
    </source>
</reference>
<dbReference type="InterPro" id="IPR016024">
    <property type="entry name" value="ARM-type_fold"/>
</dbReference>
<dbReference type="GO" id="GO:0090694">
    <property type="term" value="C:Scc2-Scc4 cohesin loading complex"/>
    <property type="evidence" value="ECO:0007669"/>
    <property type="project" value="TreeGrafter"/>
</dbReference>
<dbReference type="OrthoDB" id="418242at2759"/>
<accession>A0A7J7KQ20</accession>
<dbReference type="SUPFAM" id="SSF48371">
    <property type="entry name" value="ARM repeat"/>
    <property type="match status" value="1"/>
</dbReference>